<evidence type="ECO:0000256" key="6">
    <source>
        <dbReference type="ARBA" id="ARBA00023170"/>
    </source>
</evidence>
<dbReference type="GO" id="GO:0043025">
    <property type="term" value="C:neuronal cell body"/>
    <property type="evidence" value="ECO:0007669"/>
    <property type="project" value="TreeGrafter"/>
</dbReference>
<keyword evidence="10" id="KW-1185">Reference proteome</keyword>
<comment type="subcellular location">
    <subcellularLocation>
        <location evidence="1 8">Cell membrane</location>
        <topology evidence="1 8">Multi-pass membrane protein</topology>
    </subcellularLocation>
</comment>
<name>A0A151IQB4_9HYME</name>
<sequence length="636" mass="74042">MWKKWQLFHATDFQSLMYPCFTFCNILGIFPYRINALTFETTRKRCILTTVITCVFCLFTLIMLYGIDISGTIKYDDTPITIERNCYFIYGLFIAVVTYIMKDPRMHLLQNIMEISFILSPNSYRKLSRLIHAKDIFGFSYLIGHIMFYYFILDFGNTDKILIAYILLIGFQMDMLYMNCVCILKACFKEINDNLTNFRMLIVNDEPHLLRKIYHEQKNPFLLMKLKTMKTQHLTISDTVQMLNTIFGLQLLGTIVITFAEFTFCLYFYIIFLWQINVNYDYTFQIMLLKMSLAYQFVKIVWMGWTCDAGKDEAVMVGITVHEILNDTIDKQIKNELQQFSLQVLHRENIFSAKGLILDATLLVALQQFSLQVLHRENIFSAKGLILDATLLVAIVSNVTTYLLILIQFLITLQQFSLQVLHRENIFSANGLILDATLLVAEINDNLTNLRKLVVNDKPHLLRKIYHEQRNPFLLMKLKELITQHLMISDTVQMLNTVFGLQLLATIVMTFVGLTFCLYYYIICLWNTYMYGYHTFYDVILATSLTYQFIKIALIGWACDTGKDEAIMVGITVHEILNDTIDKQIKDELQQFSLQVLHRENIFSANGLILDATLLVALVSNITTYLLILIQFLITK</sequence>
<evidence type="ECO:0000313" key="9">
    <source>
        <dbReference type="EMBL" id="KYN08354.1"/>
    </source>
</evidence>
<dbReference type="EMBL" id="KQ976780">
    <property type="protein sequence ID" value="KYN08354.1"/>
    <property type="molecule type" value="Genomic_DNA"/>
</dbReference>
<proteinExistence type="inferred from homology"/>
<evidence type="ECO:0000256" key="2">
    <source>
        <dbReference type="ARBA" id="ARBA00022475"/>
    </source>
</evidence>
<dbReference type="Proteomes" id="UP000078542">
    <property type="component" value="Unassembled WGS sequence"/>
</dbReference>
<dbReference type="GO" id="GO:0050909">
    <property type="term" value="P:sensory perception of taste"/>
    <property type="evidence" value="ECO:0007669"/>
    <property type="project" value="InterPro"/>
</dbReference>
<evidence type="ECO:0000256" key="1">
    <source>
        <dbReference type="ARBA" id="ARBA00004651"/>
    </source>
</evidence>
<comment type="function">
    <text evidence="8">Gustatory receptor which mediates acceptance or avoidance behavior, depending on its substrates.</text>
</comment>
<accession>A0A151IQB4</accession>
<keyword evidence="3" id="KW-0812">Transmembrane</keyword>
<keyword evidence="7 8" id="KW-0807">Transducer</keyword>
<dbReference type="GO" id="GO:0007165">
    <property type="term" value="P:signal transduction"/>
    <property type="evidence" value="ECO:0007669"/>
    <property type="project" value="UniProtKB-KW"/>
</dbReference>
<keyword evidence="2 8" id="KW-1003">Cell membrane</keyword>
<dbReference type="PANTHER" id="PTHR21143">
    <property type="entry name" value="INVERTEBRATE GUSTATORY RECEPTOR"/>
    <property type="match status" value="1"/>
</dbReference>
<evidence type="ECO:0000256" key="3">
    <source>
        <dbReference type="ARBA" id="ARBA00022692"/>
    </source>
</evidence>
<keyword evidence="4" id="KW-1133">Transmembrane helix</keyword>
<evidence type="ECO:0000313" key="10">
    <source>
        <dbReference type="Proteomes" id="UP000078542"/>
    </source>
</evidence>
<evidence type="ECO:0000256" key="5">
    <source>
        <dbReference type="ARBA" id="ARBA00023136"/>
    </source>
</evidence>
<dbReference type="InterPro" id="IPR013604">
    <property type="entry name" value="7TM_chemorcpt"/>
</dbReference>
<evidence type="ECO:0000256" key="4">
    <source>
        <dbReference type="ARBA" id="ARBA00022989"/>
    </source>
</evidence>
<dbReference type="GO" id="GO:0008049">
    <property type="term" value="P:male courtship behavior"/>
    <property type="evidence" value="ECO:0007669"/>
    <property type="project" value="TreeGrafter"/>
</dbReference>
<keyword evidence="6 8" id="KW-0675">Receptor</keyword>
<dbReference type="PANTHER" id="PTHR21143:SF133">
    <property type="entry name" value="GUSTATORY AND PHEROMONE RECEPTOR 32A-RELATED"/>
    <property type="match status" value="1"/>
</dbReference>
<dbReference type="GO" id="GO:0030425">
    <property type="term" value="C:dendrite"/>
    <property type="evidence" value="ECO:0007669"/>
    <property type="project" value="TreeGrafter"/>
</dbReference>
<dbReference type="STRING" id="456900.A0A151IQB4"/>
<evidence type="ECO:0000256" key="7">
    <source>
        <dbReference type="ARBA" id="ARBA00023224"/>
    </source>
</evidence>
<organism evidence="9 10">
    <name type="scientific">Cyphomyrmex costatus</name>
    <dbReference type="NCBI Taxonomy" id="456900"/>
    <lineage>
        <taxon>Eukaryota</taxon>
        <taxon>Metazoa</taxon>
        <taxon>Ecdysozoa</taxon>
        <taxon>Arthropoda</taxon>
        <taxon>Hexapoda</taxon>
        <taxon>Insecta</taxon>
        <taxon>Pterygota</taxon>
        <taxon>Neoptera</taxon>
        <taxon>Endopterygota</taxon>
        <taxon>Hymenoptera</taxon>
        <taxon>Apocrita</taxon>
        <taxon>Aculeata</taxon>
        <taxon>Formicoidea</taxon>
        <taxon>Formicidae</taxon>
        <taxon>Myrmicinae</taxon>
        <taxon>Cyphomyrmex</taxon>
    </lineage>
</organism>
<reference evidence="9 10" key="1">
    <citation type="submission" date="2016-03" db="EMBL/GenBank/DDBJ databases">
        <title>Cyphomyrmex costatus WGS genome.</title>
        <authorList>
            <person name="Nygaard S."/>
            <person name="Hu H."/>
            <person name="Boomsma J."/>
            <person name="Zhang G."/>
        </authorList>
    </citation>
    <scope>NUCLEOTIDE SEQUENCE [LARGE SCALE GENOMIC DNA]</scope>
    <source>
        <strain evidence="9">MS0001</strain>
        <tissue evidence="9">Whole body</tissue>
    </source>
</reference>
<dbReference type="AlphaFoldDB" id="A0A151IQB4"/>
<dbReference type="GO" id="GO:0007635">
    <property type="term" value="P:chemosensory behavior"/>
    <property type="evidence" value="ECO:0007669"/>
    <property type="project" value="TreeGrafter"/>
</dbReference>
<dbReference type="Pfam" id="PF08395">
    <property type="entry name" value="7tm_7"/>
    <property type="match status" value="3"/>
</dbReference>
<dbReference type="GO" id="GO:0005886">
    <property type="term" value="C:plasma membrane"/>
    <property type="evidence" value="ECO:0007669"/>
    <property type="project" value="UniProtKB-SubCell"/>
</dbReference>
<comment type="similarity">
    <text evidence="8">Belongs to the insect chemoreceptor superfamily. Gustatory receptor (GR) family.</text>
</comment>
<keyword evidence="5 8" id="KW-0472">Membrane</keyword>
<protein>
    <recommendedName>
        <fullName evidence="8">Gustatory receptor</fullName>
    </recommendedName>
</protein>
<evidence type="ECO:0000256" key="8">
    <source>
        <dbReference type="RuleBase" id="RU363108"/>
    </source>
</evidence>
<gene>
    <name evidence="9" type="ORF">ALC62_00645</name>
</gene>
<dbReference type="GO" id="GO:0030424">
    <property type="term" value="C:axon"/>
    <property type="evidence" value="ECO:0007669"/>
    <property type="project" value="TreeGrafter"/>
</dbReference>